<dbReference type="GO" id="GO:0005980">
    <property type="term" value="P:glycogen catabolic process"/>
    <property type="evidence" value="ECO:0007669"/>
    <property type="project" value="TreeGrafter"/>
</dbReference>
<evidence type="ECO:0000313" key="13">
    <source>
        <dbReference type="EMBL" id="QNE89816.1"/>
    </source>
</evidence>
<dbReference type="Pfam" id="PF00343">
    <property type="entry name" value="Phosphorylase"/>
    <property type="match status" value="1"/>
</dbReference>
<evidence type="ECO:0000256" key="3">
    <source>
        <dbReference type="ARBA" id="ARBA00006047"/>
    </source>
</evidence>
<keyword evidence="14" id="KW-1185">Reference proteome</keyword>
<dbReference type="InterPro" id="IPR000811">
    <property type="entry name" value="Glyco_trans_35"/>
</dbReference>
<dbReference type="FunFam" id="3.40.50.2000:FF:000003">
    <property type="entry name" value="Alpha-1,4 glucan phosphorylase"/>
    <property type="match status" value="1"/>
</dbReference>
<evidence type="ECO:0000256" key="7">
    <source>
        <dbReference type="ARBA" id="ARBA00022898"/>
    </source>
</evidence>
<comment type="similarity">
    <text evidence="3 11">Belongs to the glycogen phosphorylase family.</text>
</comment>
<dbReference type="NCBIfam" id="TIGR02093">
    <property type="entry name" value="P_ylase"/>
    <property type="match status" value="1"/>
</dbReference>
<dbReference type="EC" id="2.4.1.1" evidence="11"/>
<organism evidence="13 14">
    <name type="scientific">Corynebacterium incognita</name>
    <dbReference type="NCBI Taxonomy" id="2754725"/>
    <lineage>
        <taxon>Bacteria</taxon>
        <taxon>Bacillati</taxon>
        <taxon>Actinomycetota</taxon>
        <taxon>Actinomycetes</taxon>
        <taxon>Mycobacteriales</taxon>
        <taxon>Corynebacteriaceae</taxon>
        <taxon>Corynebacterium</taxon>
    </lineage>
</organism>
<dbReference type="GO" id="GO:0030170">
    <property type="term" value="F:pyridoxal phosphate binding"/>
    <property type="evidence" value="ECO:0007669"/>
    <property type="project" value="InterPro"/>
</dbReference>
<keyword evidence="8 11" id="KW-0119">Carbohydrate metabolism</keyword>
<evidence type="ECO:0000256" key="12">
    <source>
        <dbReference type="SAM" id="MobiDB-lite"/>
    </source>
</evidence>
<proteinExistence type="inferred from homology"/>
<evidence type="ECO:0000256" key="11">
    <source>
        <dbReference type="RuleBase" id="RU000587"/>
    </source>
</evidence>
<comment type="function">
    <text evidence="11">Allosteric enzyme that catalyzes the rate-limiting step in glycogen catabolism, the phosphorolytic cleavage of glycogen to produce glucose-1-phosphate, and plays a central role in maintaining cellular and organismal glucose homeostasis.</text>
</comment>
<accession>A0A7G7CQF0</accession>
<keyword evidence="5 11" id="KW-0328">Glycosyltransferase</keyword>
<dbReference type="Gene3D" id="3.40.50.2000">
    <property type="entry name" value="Glycogen Phosphorylase B"/>
    <property type="match status" value="2"/>
</dbReference>
<keyword evidence="4" id="KW-0021">Allosteric enzyme</keyword>
<evidence type="ECO:0000256" key="6">
    <source>
        <dbReference type="ARBA" id="ARBA00022679"/>
    </source>
</evidence>
<evidence type="ECO:0000256" key="8">
    <source>
        <dbReference type="ARBA" id="ARBA00023277"/>
    </source>
</evidence>
<keyword evidence="6 11" id="KW-0808">Transferase</keyword>
<protein>
    <recommendedName>
        <fullName evidence="11">Alpha-1,4 glucan phosphorylase</fullName>
        <ecNumber evidence="11">2.4.1.1</ecNumber>
    </recommendedName>
</protein>
<dbReference type="FunFam" id="3.40.50.2000:FF:000807">
    <property type="entry name" value="Alpha-glucan phosphorylase 2, cytosolic"/>
    <property type="match status" value="1"/>
</dbReference>
<dbReference type="InterPro" id="IPR035090">
    <property type="entry name" value="Pyridoxal_P_attach_site"/>
</dbReference>
<dbReference type="PIRSF" id="PIRSF000460">
    <property type="entry name" value="Pprylas_GlgP"/>
    <property type="match status" value="1"/>
</dbReference>
<evidence type="ECO:0000256" key="1">
    <source>
        <dbReference type="ARBA" id="ARBA00001275"/>
    </source>
</evidence>
<sequence length="802" mass="91473">MASSTRHPFESTVPGHVRAASGTTPTAATDRKFWYGLSTAVMEQIADRWQATEDAYNATRQQHYFSAEFLMGRALLNNLTNLDLVEEAQAVSQDSGRELVDVLDEEHDAALGNGGLGRLAACFLDSAVTQNYPVTGYGLLYRYGLFRQFFWEGHQHEKPDPWMENGYPFVVRHAGEQRRVHFDDMDVRAIPYDMPIVGYGTDNVGTLRLWKSEPIEDFDYDAFNSQRFTEAIINRERVMDICRVLYPNDTTYEGKVLRVRQQYFFVSASLQMMVDNYLANHGDDLRGFAEYNSIQLNDTHPVLAIPELMRILLDEHGFGWDEAWKVTCETFAYTNHTVLAEALEQWDVSIFQQLFWRIWEIVEEINRRFREDMFARGLDESRVNYMSPVHDGRVHMAWIACYAAYSINGVAALHTEIIKRETLRDWFELWPEKFNNKTNGVTPRRWLKMCNPQLSGLLTAKLGSDAWVTDLSQLKSLAPLAKDATVMRELMDIKYANKKAFAEWIDAHQGAKVDPNSIFDVQIKRLHEYKRQLLNALYILDLYFRITEDGEKVPPRTFIFGAKAAPGYTRAKAIIKFINSVGDLVNNHPDTRDTIRVVFVENYNVSPAEHIIPAADVSEQISVAGKEASGTSNMKFMMNGALTLGTLDGANVEIVEAVGEDNAYIFGAKEEELPELRAHYNPGELAQTVPGLRRVLDAMTSGLLGQENNHIFGDLRSSLVDGYGEHANDTYYVLGDFASYREARDRMAQDYMDSELNWARKCWYNICYSGRFSSDRTIADYAHDVWKIEPTPVTDHSVDDAL</sequence>
<evidence type="ECO:0000256" key="5">
    <source>
        <dbReference type="ARBA" id="ARBA00022676"/>
    </source>
</evidence>
<dbReference type="PROSITE" id="PS00102">
    <property type="entry name" value="PHOSPHORYLASE"/>
    <property type="match status" value="1"/>
</dbReference>
<evidence type="ECO:0000256" key="9">
    <source>
        <dbReference type="ARBA" id="ARBA00025174"/>
    </source>
</evidence>
<dbReference type="EMBL" id="CP059404">
    <property type="protein sequence ID" value="QNE89816.1"/>
    <property type="molecule type" value="Genomic_DNA"/>
</dbReference>
<dbReference type="PANTHER" id="PTHR11468:SF3">
    <property type="entry name" value="GLYCOGEN PHOSPHORYLASE, LIVER FORM"/>
    <property type="match status" value="1"/>
</dbReference>
<evidence type="ECO:0000313" key="14">
    <source>
        <dbReference type="Proteomes" id="UP000515743"/>
    </source>
</evidence>
<dbReference type="GO" id="GO:0008184">
    <property type="term" value="F:glycogen phosphorylase activity"/>
    <property type="evidence" value="ECO:0007669"/>
    <property type="project" value="InterPro"/>
</dbReference>
<comment type="function">
    <text evidence="9">Phosphorylase is an important allosteric enzyme in carbohydrate metabolism. Enzymes from different sources differ in their regulatory mechanisms and in their natural substrates. However, all known phosphorylases share catalytic and structural properties.</text>
</comment>
<evidence type="ECO:0000256" key="2">
    <source>
        <dbReference type="ARBA" id="ARBA00001933"/>
    </source>
</evidence>
<feature type="modified residue" description="N6-(pyridoxal phosphate)lysine" evidence="10">
    <location>
        <position position="635"/>
    </location>
</feature>
<dbReference type="PANTHER" id="PTHR11468">
    <property type="entry name" value="GLYCOGEN PHOSPHORYLASE"/>
    <property type="match status" value="1"/>
</dbReference>
<reference evidence="13 14" key="1">
    <citation type="submission" date="2020-07" db="EMBL/GenBank/DDBJ databases">
        <title>Complete genome and description of Corynebacterium incognita strain Marseille-Q3630 sp. nov.</title>
        <authorList>
            <person name="Boxberger M."/>
        </authorList>
    </citation>
    <scope>NUCLEOTIDE SEQUENCE [LARGE SCALE GENOMIC DNA]</scope>
    <source>
        <strain evidence="13 14">Marseille-Q3630</strain>
    </source>
</reference>
<gene>
    <name evidence="13" type="ORF">H0194_01820</name>
</gene>
<dbReference type="KEGG" id="cik:H0194_01820"/>
<keyword evidence="7 10" id="KW-0663">Pyridoxal phosphate</keyword>
<dbReference type="RefSeq" id="WP_185176190.1">
    <property type="nucleotide sequence ID" value="NZ_CP059404.1"/>
</dbReference>
<dbReference type="SUPFAM" id="SSF53756">
    <property type="entry name" value="UDP-Glycosyltransferase/glycogen phosphorylase"/>
    <property type="match status" value="1"/>
</dbReference>
<feature type="region of interest" description="Disordered" evidence="12">
    <location>
        <begin position="1"/>
        <end position="24"/>
    </location>
</feature>
<name>A0A7G7CQF0_9CORY</name>
<dbReference type="InterPro" id="IPR011833">
    <property type="entry name" value="Glycg_phsphrylas"/>
</dbReference>
<dbReference type="CDD" id="cd04300">
    <property type="entry name" value="GT35_Glycogen_Phosphorylase"/>
    <property type="match status" value="1"/>
</dbReference>
<evidence type="ECO:0000256" key="4">
    <source>
        <dbReference type="ARBA" id="ARBA00022533"/>
    </source>
</evidence>
<dbReference type="AlphaFoldDB" id="A0A7G7CQF0"/>
<dbReference type="Proteomes" id="UP000515743">
    <property type="component" value="Chromosome"/>
</dbReference>
<comment type="catalytic activity">
    <reaction evidence="1 11">
        <text>[(1-&gt;4)-alpha-D-glucosyl](n) + phosphate = [(1-&gt;4)-alpha-D-glucosyl](n-1) + alpha-D-glucose 1-phosphate</text>
        <dbReference type="Rhea" id="RHEA:41732"/>
        <dbReference type="Rhea" id="RHEA-COMP:9584"/>
        <dbReference type="Rhea" id="RHEA-COMP:9586"/>
        <dbReference type="ChEBI" id="CHEBI:15444"/>
        <dbReference type="ChEBI" id="CHEBI:43474"/>
        <dbReference type="ChEBI" id="CHEBI:58601"/>
        <dbReference type="EC" id="2.4.1.1"/>
    </reaction>
</comment>
<comment type="cofactor">
    <cofactor evidence="2 11">
        <name>pyridoxal 5'-phosphate</name>
        <dbReference type="ChEBI" id="CHEBI:597326"/>
    </cofactor>
</comment>
<dbReference type="GO" id="GO:0005737">
    <property type="term" value="C:cytoplasm"/>
    <property type="evidence" value="ECO:0007669"/>
    <property type="project" value="TreeGrafter"/>
</dbReference>
<evidence type="ECO:0000256" key="10">
    <source>
        <dbReference type="PIRSR" id="PIRSR000460-1"/>
    </source>
</evidence>